<accession>A0A401TZP3</accession>
<dbReference type="AlphaFoldDB" id="A0A401TZP3"/>
<dbReference type="Proteomes" id="UP000287033">
    <property type="component" value="Unassembled WGS sequence"/>
</dbReference>
<dbReference type="EMBL" id="BEZZ01236574">
    <property type="protein sequence ID" value="GCC48090.1"/>
    <property type="molecule type" value="Genomic_DNA"/>
</dbReference>
<feature type="compositionally biased region" description="Low complexity" evidence="1">
    <location>
        <begin position="1"/>
        <end position="12"/>
    </location>
</feature>
<sequence>MPASARPRSAAAKPVFSTCCPRPRTSTASRPKRFRMAPCSSGSSAGA</sequence>
<feature type="non-terminal residue" evidence="2">
    <location>
        <position position="47"/>
    </location>
</feature>
<keyword evidence="3" id="KW-1185">Reference proteome</keyword>
<evidence type="ECO:0000313" key="3">
    <source>
        <dbReference type="Proteomes" id="UP000287033"/>
    </source>
</evidence>
<proteinExistence type="predicted"/>
<name>A0A401TZP3_CHIPU</name>
<organism evidence="2 3">
    <name type="scientific">Chiloscyllium punctatum</name>
    <name type="common">Brownbanded bambooshark</name>
    <name type="synonym">Hemiscyllium punctatum</name>
    <dbReference type="NCBI Taxonomy" id="137246"/>
    <lineage>
        <taxon>Eukaryota</taxon>
        <taxon>Metazoa</taxon>
        <taxon>Chordata</taxon>
        <taxon>Craniata</taxon>
        <taxon>Vertebrata</taxon>
        <taxon>Chondrichthyes</taxon>
        <taxon>Elasmobranchii</taxon>
        <taxon>Galeomorphii</taxon>
        <taxon>Galeoidea</taxon>
        <taxon>Orectolobiformes</taxon>
        <taxon>Hemiscylliidae</taxon>
        <taxon>Chiloscyllium</taxon>
    </lineage>
</organism>
<evidence type="ECO:0000256" key="1">
    <source>
        <dbReference type="SAM" id="MobiDB-lite"/>
    </source>
</evidence>
<protein>
    <submittedName>
        <fullName evidence="2">Uncharacterized protein</fullName>
    </submittedName>
</protein>
<feature type="region of interest" description="Disordered" evidence="1">
    <location>
        <begin position="1"/>
        <end position="47"/>
    </location>
</feature>
<evidence type="ECO:0000313" key="2">
    <source>
        <dbReference type="EMBL" id="GCC48090.1"/>
    </source>
</evidence>
<comment type="caution">
    <text evidence="2">The sequence shown here is derived from an EMBL/GenBank/DDBJ whole genome shotgun (WGS) entry which is preliminary data.</text>
</comment>
<reference evidence="2 3" key="1">
    <citation type="journal article" date="2018" name="Nat. Ecol. Evol.">
        <title>Shark genomes provide insights into elasmobranch evolution and the origin of vertebrates.</title>
        <authorList>
            <person name="Hara Y"/>
            <person name="Yamaguchi K"/>
            <person name="Onimaru K"/>
            <person name="Kadota M"/>
            <person name="Koyanagi M"/>
            <person name="Keeley SD"/>
            <person name="Tatsumi K"/>
            <person name="Tanaka K"/>
            <person name="Motone F"/>
            <person name="Kageyama Y"/>
            <person name="Nozu R"/>
            <person name="Adachi N"/>
            <person name="Nishimura O"/>
            <person name="Nakagawa R"/>
            <person name="Tanegashima C"/>
            <person name="Kiyatake I"/>
            <person name="Matsumoto R"/>
            <person name="Murakumo K"/>
            <person name="Nishida K"/>
            <person name="Terakita A"/>
            <person name="Kuratani S"/>
            <person name="Sato K"/>
            <person name="Hyodo S Kuraku.S."/>
        </authorList>
    </citation>
    <scope>NUCLEOTIDE SEQUENCE [LARGE SCALE GENOMIC DNA]</scope>
</reference>
<gene>
    <name evidence="2" type="ORF">chiPu_0032435</name>
</gene>